<keyword evidence="4" id="KW-0418">Kinase</keyword>
<feature type="domain" description="Carbohydrate kinase PfkB" evidence="8">
    <location>
        <begin position="211"/>
        <end position="518"/>
    </location>
</feature>
<dbReference type="Gene3D" id="3.40.1190.20">
    <property type="match status" value="1"/>
</dbReference>
<dbReference type="RefSeq" id="WP_247883398.1">
    <property type="nucleotide sequence ID" value="NZ_VITF01000018.1"/>
</dbReference>
<gene>
    <name evidence="10" type="ORF">FBZ82_11839</name>
</gene>
<dbReference type="PANTHER" id="PTHR46969">
    <property type="entry name" value="BIFUNCTIONAL PROTEIN HLDE"/>
    <property type="match status" value="1"/>
</dbReference>
<dbReference type="Gene3D" id="3.40.50.620">
    <property type="entry name" value="HUPs"/>
    <property type="match status" value="1"/>
</dbReference>
<dbReference type="InterPro" id="IPR011611">
    <property type="entry name" value="PfkB_dom"/>
</dbReference>
<dbReference type="InterPro" id="IPR014729">
    <property type="entry name" value="Rossmann-like_a/b/a_fold"/>
</dbReference>
<sequence>MITSSDDSGTMLAEDAPRSSRSKVRTLDEVAVLAAEARRQGRSVALAHGVFDLLHLGHVRHLEEARRHGDLLIVTITADSFVNKGPGRPVFSELLRAQMVAALEHVDYVAVNPAPTAVTVLSKVKPSVYVKGSDYADASSDVTGGIVDERNAVESYGGRIVFTDDITFSSSSLINRYLGVYDAELQAYLEDARDRNMLERTLEVLESVRDKRVLLVGDTIIDEYRYVVPMAKSPKENMIATLYRDHETFAGGVIAAANHVAAFCAQVDIVTCLGEHSRYEDLIRQTLKPNVSLRVVDRPGKPTTRKTRFVETGYMRKLFEVYEMDDAPLDADEEQRLVHILERHAGDYDVVIATDFGHGMLTPAAVDALCRHSRFLAVNTQTNSGNMGYNLITRYPRADFVCIDAPEARLAISDRFSDIAIIASQKLPQRIACDRVIITHGKHGCVTFDGADGDGAEGVHRIPAFTNTVVDTVGAGDAFLAVTAPLVATGAPMSVIGFIGNAAGAIKVGIVGHRRSIEKPALVKFLTAILK</sequence>
<dbReference type="PANTHER" id="PTHR46969:SF1">
    <property type="entry name" value="BIFUNCTIONAL PROTEIN HLDE"/>
    <property type="match status" value="1"/>
</dbReference>
<comment type="function">
    <text evidence="2">Catalyzes the ADP transfer from ATP to D-glycero-beta-D-manno-heptose 1-phosphate, yielding ADP-D-glycero-beta-D-manno-heptose.</text>
</comment>
<evidence type="ECO:0000256" key="4">
    <source>
        <dbReference type="ARBA" id="ARBA00022777"/>
    </source>
</evidence>
<dbReference type="Proteomes" id="UP000316083">
    <property type="component" value="Unassembled WGS sequence"/>
</dbReference>
<evidence type="ECO:0000313" key="11">
    <source>
        <dbReference type="Proteomes" id="UP000316083"/>
    </source>
</evidence>
<feature type="domain" description="Cytidyltransferase-like" evidence="9">
    <location>
        <begin position="47"/>
        <end position="150"/>
    </location>
</feature>
<dbReference type="CDD" id="cd02172">
    <property type="entry name" value="RfaE_N"/>
    <property type="match status" value="1"/>
</dbReference>
<dbReference type="InterPro" id="IPR011913">
    <property type="entry name" value="RfaE_dom_I"/>
</dbReference>
<feature type="region of interest" description="Disordered" evidence="7">
    <location>
        <begin position="1"/>
        <end position="20"/>
    </location>
</feature>
<evidence type="ECO:0000256" key="1">
    <source>
        <dbReference type="ARBA" id="ARBA00002319"/>
    </source>
</evidence>
<accession>A0A560AL02</accession>
<evidence type="ECO:0000256" key="3">
    <source>
        <dbReference type="ARBA" id="ARBA00022679"/>
    </source>
</evidence>
<dbReference type="GO" id="GO:0033785">
    <property type="term" value="F:heptose 7-phosphate kinase activity"/>
    <property type="evidence" value="ECO:0007669"/>
    <property type="project" value="TreeGrafter"/>
</dbReference>
<dbReference type="NCBIfam" id="TIGR00125">
    <property type="entry name" value="cyt_tran_rel"/>
    <property type="match status" value="1"/>
</dbReference>
<evidence type="ECO:0000256" key="2">
    <source>
        <dbReference type="ARBA" id="ARBA00003753"/>
    </source>
</evidence>
<evidence type="ECO:0000256" key="6">
    <source>
        <dbReference type="ARBA" id="ARBA00023277"/>
    </source>
</evidence>
<evidence type="ECO:0000313" key="10">
    <source>
        <dbReference type="EMBL" id="TWA61038.1"/>
    </source>
</evidence>
<organism evidence="10 11">
    <name type="scientific">Azospirillum brasilense</name>
    <dbReference type="NCBI Taxonomy" id="192"/>
    <lineage>
        <taxon>Bacteria</taxon>
        <taxon>Pseudomonadati</taxon>
        <taxon>Pseudomonadota</taxon>
        <taxon>Alphaproteobacteria</taxon>
        <taxon>Rhodospirillales</taxon>
        <taxon>Azospirillaceae</taxon>
        <taxon>Azospirillum</taxon>
    </lineage>
</organism>
<dbReference type="AlphaFoldDB" id="A0A560AL02"/>
<dbReference type="SUPFAM" id="SSF53613">
    <property type="entry name" value="Ribokinase-like"/>
    <property type="match status" value="1"/>
</dbReference>
<keyword evidence="6" id="KW-0119">Carbohydrate metabolism</keyword>
<evidence type="ECO:0000256" key="5">
    <source>
        <dbReference type="ARBA" id="ARBA00023268"/>
    </source>
</evidence>
<dbReference type="CDD" id="cd01172">
    <property type="entry name" value="RfaE_like"/>
    <property type="match status" value="1"/>
</dbReference>
<keyword evidence="3 10" id="KW-0808">Transferase</keyword>
<dbReference type="SUPFAM" id="SSF52374">
    <property type="entry name" value="Nucleotidylyl transferase"/>
    <property type="match status" value="1"/>
</dbReference>
<dbReference type="GO" id="GO:0033786">
    <property type="term" value="F:heptose-1-phosphate adenylyltransferase activity"/>
    <property type="evidence" value="ECO:0007669"/>
    <property type="project" value="TreeGrafter"/>
</dbReference>
<protein>
    <submittedName>
        <fullName evidence="10">RfaE bifunctional protein nucleotidyltransferase chain/domain</fullName>
    </submittedName>
</protein>
<reference evidence="10 11" key="1">
    <citation type="submission" date="2019-06" db="EMBL/GenBank/DDBJ databases">
        <title>Genomic Encyclopedia of Type Strains, Phase IV (KMG-V): Genome sequencing to study the core and pangenomes of soil and plant-associated prokaryotes.</title>
        <authorList>
            <person name="Whitman W."/>
        </authorList>
    </citation>
    <scope>NUCLEOTIDE SEQUENCE [LARGE SCALE GENOMIC DNA]</scope>
    <source>
        <strain evidence="10 11">BR 11796</strain>
    </source>
</reference>
<name>A0A560AL02_AZOBR</name>
<evidence type="ECO:0000259" key="8">
    <source>
        <dbReference type="Pfam" id="PF00294"/>
    </source>
</evidence>
<dbReference type="GO" id="GO:0016773">
    <property type="term" value="F:phosphotransferase activity, alcohol group as acceptor"/>
    <property type="evidence" value="ECO:0007669"/>
    <property type="project" value="InterPro"/>
</dbReference>
<dbReference type="InterPro" id="IPR004821">
    <property type="entry name" value="Cyt_trans-like"/>
</dbReference>
<dbReference type="GO" id="GO:0005829">
    <property type="term" value="C:cytosol"/>
    <property type="evidence" value="ECO:0007669"/>
    <property type="project" value="TreeGrafter"/>
</dbReference>
<comment type="function">
    <text evidence="1">Catalyzes the phosphorylation of D-glycero-D-manno-heptose 7-phosphate at the C-1 position to selectively form D-glycero-beta-D-manno-heptose-1,7-bisphosphate.</text>
</comment>
<proteinExistence type="predicted"/>
<evidence type="ECO:0000259" key="9">
    <source>
        <dbReference type="Pfam" id="PF01467"/>
    </source>
</evidence>
<dbReference type="EMBL" id="VITF01000018">
    <property type="protein sequence ID" value="TWA61038.1"/>
    <property type="molecule type" value="Genomic_DNA"/>
</dbReference>
<evidence type="ECO:0000256" key="7">
    <source>
        <dbReference type="SAM" id="MobiDB-lite"/>
    </source>
</evidence>
<dbReference type="Pfam" id="PF00294">
    <property type="entry name" value="PfkB"/>
    <property type="match status" value="1"/>
</dbReference>
<comment type="caution">
    <text evidence="10">The sequence shown here is derived from an EMBL/GenBank/DDBJ whole genome shotgun (WGS) entry which is preliminary data.</text>
</comment>
<dbReference type="InterPro" id="IPR029056">
    <property type="entry name" value="Ribokinase-like"/>
</dbReference>
<keyword evidence="5" id="KW-0511">Multifunctional enzyme</keyword>
<dbReference type="Pfam" id="PF01467">
    <property type="entry name" value="CTP_transf_like"/>
    <property type="match status" value="1"/>
</dbReference>